<sequence>MLHIMRRQTGDMIPKDTHLLLNATSEQSQPCSKTAYQIRPFHMILKRLIIQTELKFHGVSLDILFLKSKTTSLRI</sequence>
<reference evidence="1 2" key="1">
    <citation type="journal article" date="2021" name="Hortic Res">
        <title>The domestication of Cucurbita argyrosperma as revealed by the genome of its wild relative.</title>
        <authorList>
            <person name="Barrera-Redondo J."/>
            <person name="Sanchez-de la Vega G."/>
            <person name="Aguirre-Liguori J.A."/>
            <person name="Castellanos-Morales G."/>
            <person name="Gutierrez-Guerrero Y.T."/>
            <person name="Aguirre-Dugua X."/>
            <person name="Aguirre-Planter E."/>
            <person name="Tenaillon M.I."/>
            <person name="Lira-Saade R."/>
            <person name="Eguiarte L.E."/>
        </authorList>
    </citation>
    <scope>NUCLEOTIDE SEQUENCE [LARGE SCALE GENOMIC DNA]</scope>
    <source>
        <strain evidence="1">JBR-2021</strain>
    </source>
</reference>
<name>A0AAV6MMH0_9ROSI</name>
<organism evidence="1 2">
    <name type="scientific">Cucurbita argyrosperma subsp. sororia</name>
    <dbReference type="NCBI Taxonomy" id="37648"/>
    <lineage>
        <taxon>Eukaryota</taxon>
        <taxon>Viridiplantae</taxon>
        <taxon>Streptophyta</taxon>
        <taxon>Embryophyta</taxon>
        <taxon>Tracheophyta</taxon>
        <taxon>Spermatophyta</taxon>
        <taxon>Magnoliopsida</taxon>
        <taxon>eudicotyledons</taxon>
        <taxon>Gunneridae</taxon>
        <taxon>Pentapetalae</taxon>
        <taxon>rosids</taxon>
        <taxon>fabids</taxon>
        <taxon>Cucurbitales</taxon>
        <taxon>Cucurbitaceae</taxon>
        <taxon>Cucurbiteae</taxon>
        <taxon>Cucurbita</taxon>
    </lineage>
</organism>
<dbReference type="Proteomes" id="UP000685013">
    <property type="component" value="Chromosome 13"/>
</dbReference>
<evidence type="ECO:0000313" key="2">
    <source>
        <dbReference type="Proteomes" id="UP000685013"/>
    </source>
</evidence>
<accession>A0AAV6MMH0</accession>
<proteinExistence type="predicted"/>
<protein>
    <submittedName>
        <fullName evidence="1">Uncharacterized protein</fullName>
    </submittedName>
</protein>
<dbReference type="EMBL" id="JAGKQH010000013">
    <property type="protein sequence ID" value="KAG6583576.1"/>
    <property type="molecule type" value="Genomic_DNA"/>
</dbReference>
<dbReference type="AlphaFoldDB" id="A0AAV6MMH0"/>
<gene>
    <name evidence="1" type="ORF">SDJN03_19508</name>
</gene>
<keyword evidence="2" id="KW-1185">Reference proteome</keyword>
<feature type="non-terminal residue" evidence="1">
    <location>
        <position position="1"/>
    </location>
</feature>
<comment type="caution">
    <text evidence="1">The sequence shown here is derived from an EMBL/GenBank/DDBJ whole genome shotgun (WGS) entry which is preliminary data.</text>
</comment>
<evidence type="ECO:0000313" key="1">
    <source>
        <dbReference type="EMBL" id="KAG6583576.1"/>
    </source>
</evidence>